<dbReference type="AlphaFoldDB" id="A0A645BRR4"/>
<evidence type="ECO:0000256" key="1">
    <source>
        <dbReference type="SAM" id="MobiDB-lite"/>
    </source>
</evidence>
<sequence length="51" mass="5714">MAVHLVAHVKGDIFRHPDIGIALQYADQIGEDQHSERKADQADQHGQILLQ</sequence>
<dbReference type="EMBL" id="VSSQ01022018">
    <property type="protein sequence ID" value="MPM68015.1"/>
    <property type="molecule type" value="Genomic_DNA"/>
</dbReference>
<comment type="caution">
    <text evidence="2">The sequence shown here is derived from an EMBL/GenBank/DDBJ whole genome shotgun (WGS) entry which is preliminary data.</text>
</comment>
<accession>A0A645BRR4</accession>
<evidence type="ECO:0000313" key="2">
    <source>
        <dbReference type="EMBL" id="MPM68015.1"/>
    </source>
</evidence>
<feature type="compositionally biased region" description="Basic and acidic residues" evidence="1">
    <location>
        <begin position="31"/>
        <end position="43"/>
    </location>
</feature>
<organism evidence="2">
    <name type="scientific">bioreactor metagenome</name>
    <dbReference type="NCBI Taxonomy" id="1076179"/>
    <lineage>
        <taxon>unclassified sequences</taxon>
        <taxon>metagenomes</taxon>
        <taxon>ecological metagenomes</taxon>
    </lineage>
</organism>
<name>A0A645BRR4_9ZZZZ</name>
<gene>
    <name evidence="2" type="ORF">SDC9_114941</name>
</gene>
<reference evidence="2" key="1">
    <citation type="submission" date="2019-08" db="EMBL/GenBank/DDBJ databases">
        <authorList>
            <person name="Kucharzyk K."/>
            <person name="Murdoch R.W."/>
            <person name="Higgins S."/>
            <person name="Loffler F."/>
        </authorList>
    </citation>
    <scope>NUCLEOTIDE SEQUENCE</scope>
</reference>
<feature type="region of interest" description="Disordered" evidence="1">
    <location>
        <begin position="31"/>
        <end position="51"/>
    </location>
</feature>
<protein>
    <submittedName>
        <fullName evidence="2">Uncharacterized protein</fullName>
    </submittedName>
</protein>
<proteinExistence type="predicted"/>